<evidence type="ECO:0000313" key="4">
    <source>
        <dbReference type="EMBL" id="MFC1799550.1"/>
    </source>
</evidence>
<evidence type="ECO:0000313" key="5">
    <source>
        <dbReference type="Proteomes" id="UP001594288"/>
    </source>
</evidence>
<dbReference type="PROSITE" id="PS51257">
    <property type="entry name" value="PROKAR_LIPOPROTEIN"/>
    <property type="match status" value="1"/>
</dbReference>
<dbReference type="InterPro" id="IPR050490">
    <property type="entry name" value="Bact_solute-bd_prot1"/>
</dbReference>
<proteinExistence type="inferred from homology"/>
<dbReference type="Pfam" id="PF01547">
    <property type="entry name" value="SBP_bac_1"/>
    <property type="match status" value="1"/>
</dbReference>
<evidence type="ECO:0000256" key="3">
    <source>
        <dbReference type="ARBA" id="ARBA00022729"/>
    </source>
</evidence>
<dbReference type="Proteomes" id="UP001594288">
    <property type="component" value="Unassembled WGS sequence"/>
</dbReference>
<reference evidence="4 5" key="1">
    <citation type="submission" date="2024-09" db="EMBL/GenBank/DDBJ databases">
        <authorList>
            <person name="D'Angelo T."/>
        </authorList>
    </citation>
    <scope>NUCLEOTIDE SEQUENCE [LARGE SCALE GENOMIC DNA]</scope>
    <source>
        <strain evidence="4">SAG AM-311-F02</strain>
    </source>
</reference>
<dbReference type="InterPro" id="IPR006059">
    <property type="entry name" value="SBP"/>
</dbReference>
<keyword evidence="2" id="KW-0813">Transport</keyword>
<dbReference type="PANTHER" id="PTHR43649:SF34">
    <property type="entry name" value="ABC TRANSPORTER PERIPLASMIC-BINDING PROTEIN YCJN-RELATED"/>
    <property type="match status" value="1"/>
</dbReference>
<dbReference type="PANTHER" id="PTHR43649">
    <property type="entry name" value="ARABINOSE-BINDING PROTEIN-RELATED"/>
    <property type="match status" value="1"/>
</dbReference>
<sequence length="429" mass="47727">MRQSYRLMHILLALAIVLALSCSREEGGITLMIGGAPAELDYWETLLTNFAQDTGIEVDLMRQPTDTDQRRQSLIVPLKAGESDPDVFLMDIVWIGQFAASGWLEGLEPMMEGDGFDTAPFFERVIDFADTYDGRLVALPVYVDAGLLYYRQDLLIEYGFTSPPATWADLVRMSVQIQEAQRMTNPDFWGFVWQGAQYEGLVCTFLEFATAAGGGLIDQSGALTLDRPENMSALSFMRDLIATFKVSPPNTYTEMKEEEVRSTFQNGNALFERNWPYAWGLHQEEGSAVKDLVGISLLPAFSGGEHAATLGGWHIGISRSSDNKEAAWELVKFIVSRDTQLGFALNLGWNPARQDIYDAPEIAENLPHLVRLREVFDAAAARPNVPYYSLLSGELQQQVNAALSGTTTPAEALKRAQQEGLEIVDRYKQ</sequence>
<dbReference type="Gene3D" id="3.40.190.10">
    <property type="entry name" value="Periplasmic binding protein-like II"/>
    <property type="match status" value="2"/>
</dbReference>
<comment type="caution">
    <text evidence="4">The sequence shown here is derived from an EMBL/GenBank/DDBJ whole genome shotgun (WGS) entry which is preliminary data.</text>
</comment>
<evidence type="ECO:0000256" key="2">
    <source>
        <dbReference type="ARBA" id="ARBA00022448"/>
    </source>
</evidence>
<gene>
    <name evidence="4" type="ORF">ACFL2Z_01385</name>
</gene>
<dbReference type="CDD" id="cd14750">
    <property type="entry name" value="PBP2_TMBP"/>
    <property type="match status" value="1"/>
</dbReference>
<protein>
    <submittedName>
        <fullName evidence="4">ABC transporter substrate-binding protein</fullName>
    </submittedName>
</protein>
<accession>A0ABV6YN97</accession>
<dbReference type="SUPFAM" id="SSF53850">
    <property type="entry name" value="Periplasmic binding protein-like II"/>
    <property type="match status" value="1"/>
</dbReference>
<evidence type="ECO:0000256" key="1">
    <source>
        <dbReference type="ARBA" id="ARBA00008520"/>
    </source>
</evidence>
<organism evidence="4 5">
    <name type="scientific">Eiseniibacteriota bacterium</name>
    <dbReference type="NCBI Taxonomy" id="2212470"/>
    <lineage>
        <taxon>Bacteria</taxon>
        <taxon>Candidatus Eiseniibacteriota</taxon>
    </lineage>
</organism>
<keyword evidence="3" id="KW-0732">Signal</keyword>
<name>A0ABV6YN97_UNCEI</name>
<comment type="similarity">
    <text evidence="1">Belongs to the bacterial solute-binding protein 1 family.</text>
</comment>
<keyword evidence="5" id="KW-1185">Reference proteome</keyword>
<dbReference type="EMBL" id="JBHPEI010000012">
    <property type="protein sequence ID" value="MFC1799550.1"/>
    <property type="molecule type" value="Genomic_DNA"/>
</dbReference>